<evidence type="ECO:0000259" key="1">
    <source>
        <dbReference type="Pfam" id="PF13401"/>
    </source>
</evidence>
<keyword evidence="3" id="KW-1185">Reference proteome</keyword>
<evidence type="ECO:0000313" key="3">
    <source>
        <dbReference type="Proteomes" id="UP000830326"/>
    </source>
</evidence>
<dbReference type="Proteomes" id="UP000830326">
    <property type="component" value="Chromosome"/>
</dbReference>
<dbReference type="EMBL" id="CP095075">
    <property type="protein sequence ID" value="UOR10998.1"/>
    <property type="molecule type" value="Genomic_DNA"/>
</dbReference>
<gene>
    <name evidence="2" type="ORF">MUO15_15510</name>
</gene>
<sequence>MSDQSTFLETKEYRRFVEFCEACRKYQYIGVCYGEAGVGKTMAAKHLTRWDLLSPWLDLPRIEDDQQVPLEVLDEHTLYYTAPVVKPAQIGRDLSVLNLRLAMLHEKAHYQKDGIQRRIPDFYGSTELVLVDEADRLKLVGLELIRDMYDQHPMGVVLIGMPGFERQLMRYPQLYSRIGFAHEYRTLKRDEMTFILKNKWKELSLNINLEDFTDYEAFTAVVRMTGGNFRLIQRLFTQVERVMAINQVETISKEVVDAARESLVIGHK</sequence>
<accession>A0ABY4H9N7</accession>
<dbReference type="PANTHER" id="PTHR35894:SF1">
    <property type="entry name" value="PHOSPHORIBULOKINASE _ URIDINE KINASE FAMILY"/>
    <property type="match status" value="1"/>
</dbReference>
<organism evidence="2 3">
    <name type="scientific">Halobacillus amylolyticus</name>
    <dbReference type="NCBI Taxonomy" id="2932259"/>
    <lineage>
        <taxon>Bacteria</taxon>
        <taxon>Bacillati</taxon>
        <taxon>Bacillota</taxon>
        <taxon>Bacilli</taxon>
        <taxon>Bacillales</taxon>
        <taxon>Bacillaceae</taxon>
        <taxon>Halobacillus</taxon>
    </lineage>
</organism>
<proteinExistence type="predicted"/>
<evidence type="ECO:0000313" key="2">
    <source>
        <dbReference type="EMBL" id="UOR10998.1"/>
    </source>
</evidence>
<dbReference type="PANTHER" id="PTHR35894">
    <property type="entry name" value="GENERAL SECRETION PATHWAY PROTEIN A-RELATED"/>
    <property type="match status" value="1"/>
</dbReference>
<reference evidence="2" key="1">
    <citation type="submission" date="2022-04" db="EMBL/GenBank/DDBJ databases">
        <title>Halobacillus sp. isolated from saltern.</title>
        <authorList>
            <person name="Won M."/>
            <person name="Lee C.-M."/>
            <person name="Woen H.-Y."/>
            <person name="Kwon S.-W."/>
        </authorList>
    </citation>
    <scope>NUCLEOTIDE SEQUENCE</scope>
    <source>
        <strain evidence="2">SSHM10-5</strain>
    </source>
</reference>
<dbReference type="InterPro" id="IPR027417">
    <property type="entry name" value="P-loop_NTPase"/>
</dbReference>
<dbReference type="InterPro" id="IPR049945">
    <property type="entry name" value="AAA_22"/>
</dbReference>
<protein>
    <submittedName>
        <fullName evidence="2">AAA family ATPase</fullName>
    </submittedName>
</protein>
<feature type="domain" description="ORC1/DEAH AAA+ ATPase" evidence="1">
    <location>
        <begin position="25"/>
        <end position="168"/>
    </location>
</feature>
<dbReference type="InterPro" id="IPR052026">
    <property type="entry name" value="ExeA_AAA_ATPase_DNA-bind"/>
</dbReference>
<dbReference type="SUPFAM" id="SSF52540">
    <property type="entry name" value="P-loop containing nucleoside triphosphate hydrolases"/>
    <property type="match status" value="1"/>
</dbReference>
<dbReference type="RefSeq" id="WP_245030530.1">
    <property type="nucleotide sequence ID" value="NZ_CP095075.1"/>
</dbReference>
<name>A0ABY4H9N7_9BACI</name>
<dbReference type="Pfam" id="PF13401">
    <property type="entry name" value="AAA_22"/>
    <property type="match status" value="1"/>
</dbReference>